<comment type="caution">
    <text evidence="1">The sequence shown here is derived from an EMBL/GenBank/DDBJ whole genome shotgun (WGS) entry which is preliminary data.</text>
</comment>
<evidence type="ECO:0000313" key="2">
    <source>
        <dbReference type="Proteomes" id="UP001200022"/>
    </source>
</evidence>
<dbReference type="EMBL" id="JAKKDV010000002">
    <property type="protein sequence ID" value="MCF7560257.1"/>
    <property type="molecule type" value="Genomic_DNA"/>
</dbReference>
<dbReference type="RefSeq" id="WP_237230939.1">
    <property type="nucleotide sequence ID" value="NZ_JAKKDV010000002.1"/>
</dbReference>
<gene>
    <name evidence="1" type="ORF">L3X39_06360</name>
</gene>
<reference evidence="1 2" key="1">
    <citation type="submission" date="2022-01" db="EMBL/GenBank/DDBJ databases">
        <title>Draft genome sequence of Sabulilitoribacter multivorans KCTC 32326.</title>
        <authorList>
            <person name="Oh J.-S."/>
        </authorList>
    </citation>
    <scope>NUCLEOTIDE SEQUENCE [LARGE SCALE GENOMIC DNA]</scope>
    <source>
        <strain evidence="1 2">M-M16</strain>
    </source>
</reference>
<keyword evidence="2" id="KW-1185">Reference proteome</keyword>
<proteinExistence type="predicted"/>
<dbReference type="Proteomes" id="UP001200022">
    <property type="component" value="Unassembled WGS sequence"/>
</dbReference>
<protein>
    <recommendedName>
        <fullName evidence="3">Immunity protein 53</fullName>
    </recommendedName>
</protein>
<sequence>MSKKSGYKYQVEQALLKNKWEIKTIGSNEDWWDDEHWKIYYKDELNICLYLCFIVDPMFKGERKSGQGVYEILASTEFPSNWNDDSNRIASIRMTKRKFEIKLEEFIKDLERYKMEKTTTNAV</sequence>
<evidence type="ECO:0000313" key="1">
    <source>
        <dbReference type="EMBL" id="MCF7560257.1"/>
    </source>
</evidence>
<name>A0ABS9IJ00_9FLAO</name>
<organism evidence="1 2">
    <name type="scientific">Flaviramulus multivorans</name>
    <dbReference type="NCBI Taxonomy" id="1304750"/>
    <lineage>
        <taxon>Bacteria</taxon>
        <taxon>Pseudomonadati</taxon>
        <taxon>Bacteroidota</taxon>
        <taxon>Flavobacteriia</taxon>
        <taxon>Flavobacteriales</taxon>
        <taxon>Flavobacteriaceae</taxon>
        <taxon>Flaviramulus</taxon>
    </lineage>
</organism>
<evidence type="ECO:0008006" key="3">
    <source>
        <dbReference type="Google" id="ProtNLM"/>
    </source>
</evidence>
<accession>A0ABS9IJ00</accession>